<dbReference type="RefSeq" id="WP_124153249.1">
    <property type="nucleotide sequence ID" value="NZ_RQIS01000019.1"/>
</dbReference>
<evidence type="ECO:0000313" key="3">
    <source>
        <dbReference type="EMBL" id="RQH02215.1"/>
    </source>
</evidence>
<dbReference type="EMBL" id="RQIS01000019">
    <property type="protein sequence ID" value="RQH02215.1"/>
    <property type="molecule type" value="Genomic_DNA"/>
</dbReference>
<accession>A0A3N6MLA6</accession>
<name>A0A3N6MLA6_9BURK</name>
<feature type="transmembrane region" description="Helical" evidence="2">
    <location>
        <begin position="38"/>
        <end position="59"/>
    </location>
</feature>
<evidence type="ECO:0000256" key="2">
    <source>
        <dbReference type="SAM" id="Phobius"/>
    </source>
</evidence>
<reference evidence="3 4" key="1">
    <citation type="submission" date="2018-11" db="EMBL/GenBank/DDBJ databases">
        <title>Paraburkholderia sp. DHOA04, isolated from soil.</title>
        <authorList>
            <person name="Gao Z.-H."/>
            <person name="Qiu L.-H."/>
            <person name="Fu J.-C."/>
        </authorList>
    </citation>
    <scope>NUCLEOTIDE SEQUENCE [LARGE SCALE GENOMIC DNA]</scope>
    <source>
        <strain evidence="3 4">DHOA04</strain>
    </source>
</reference>
<keyword evidence="2" id="KW-1133">Transmembrane helix</keyword>
<sequence>MTIPKHHERAPDDTRAYDVEVSDTGAADSIDNPERVTAGAWLSLALSLSFYLLMLAIGAKYDSDRHPRAKPAEPDHSTLSGPMANAPVAASSQTLAPRFDAPGALLARARACAAVAQWNCVIEATSGVIARRGNTPETRALLTQAMVNGGWVPANAPTVASTVQTQDIHPVSVAPPGPKRMMKHVHRHVPHPPLLRYATTTRSDFPSYMPDIYRH</sequence>
<dbReference type="AlphaFoldDB" id="A0A3N6MLA6"/>
<keyword evidence="2" id="KW-0812">Transmembrane</keyword>
<keyword evidence="2" id="KW-0472">Membrane</keyword>
<organism evidence="3 4">
    <name type="scientific">Paraburkholderia dinghuensis</name>
    <dbReference type="NCBI Taxonomy" id="2305225"/>
    <lineage>
        <taxon>Bacteria</taxon>
        <taxon>Pseudomonadati</taxon>
        <taxon>Pseudomonadota</taxon>
        <taxon>Betaproteobacteria</taxon>
        <taxon>Burkholderiales</taxon>
        <taxon>Burkholderiaceae</taxon>
        <taxon>Paraburkholderia</taxon>
    </lineage>
</organism>
<dbReference type="Proteomes" id="UP000272778">
    <property type="component" value="Unassembled WGS sequence"/>
</dbReference>
<keyword evidence="4" id="KW-1185">Reference proteome</keyword>
<evidence type="ECO:0000256" key="1">
    <source>
        <dbReference type="SAM" id="MobiDB-lite"/>
    </source>
</evidence>
<feature type="region of interest" description="Disordered" evidence="1">
    <location>
        <begin position="64"/>
        <end position="85"/>
    </location>
</feature>
<evidence type="ECO:0000313" key="4">
    <source>
        <dbReference type="Proteomes" id="UP000272778"/>
    </source>
</evidence>
<dbReference type="OrthoDB" id="9099365at2"/>
<protein>
    <submittedName>
        <fullName evidence="3">Uncharacterized protein</fullName>
    </submittedName>
</protein>
<feature type="compositionally biased region" description="Basic and acidic residues" evidence="1">
    <location>
        <begin position="64"/>
        <end position="76"/>
    </location>
</feature>
<gene>
    <name evidence="3" type="ORF">D1Y85_22305</name>
</gene>
<proteinExistence type="predicted"/>
<comment type="caution">
    <text evidence="3">The sequence shown here is derived from an EMBL/GenBank/DDBJ whole genome shotgun (WGS) entry which is preliminary data.</text>
</comment>